<dbReference type="CDD" id="cd03263">
    <property type="entry name" value="ABC_subfamily_A"/>
    <property type="match status" value="1"/>
</dbReference>
<keyword evidence="6" id="KW-0472">Membrane</keyword>
<evidence type="ECO:0000313" key="8">
    <source>
        <dbReference type="EMBL" id="OHT05139.1"/>
    </source>
</evidence>
<keyword evidence="6" id="KW-1133">Transmembrane helix</keyword>
<protein>
    <submittedName>
        <fullName evidence="8">ABC transporter family protein</fullName>
    </submittedName>
</protein>
<dbReference type="PANTHER" id="PTHR19229:SF36">
    <property type="entry name" value="ATP-BINDING CASSETTE SUB-FAMILY A MEMBER 2"/>
    <property type="match status" value="1"/>
</dbReference>
<keyword evidence="2" id="KW-0677">Repeat</keyword>
<dbReference type="EMBL" id="MLAK01000769">
    <property type="protein sequence ID" value="OHT05139.1"/>
    <property type="molecule type" value="Genomic_DNA"/>
</dbReference>
<feature type="transmembrane region" description="Helical" evidence="6">
    <location>
        <begin position="283"/>
        <end position="302"/>
    </location>
</feature>
<reference evidence="8" key="1">
    <citation type="submission" date="2016-10" db="EMBL/GenBank/DDBJ databases">
        <authorList>
            <person name="Benchimol M."/>
            <person name="Almeida L.G."/>
            <person name="Vasconcelos A.T."/>
            <person name="Perreira-Neves A."/>
            <person name="Rosa I.A."/>
            <person name="Tasca T."/>
            <person name="Bogo M.R."/>
            <person name="de Souza W."/>
        </authorList>
    </citation>
    <scope>NUCLEOTIDE SEQUENCE [LARGE SCALE GENOMIC DNA]</scope>
    <source>
        <strain evidence="8">K</strain>
    </source>
</reference>
<gene>
    <name evidence="8" type="ORF">TRFO_27271</name>
</gene>
<feature type="transmembrane region" description="Helical" evidence="6">
    <location>
        <begin position="29"/>
        <end position="51"/>
    </location>
</feature>
<proteinExistence type="predicted"/>
<feature type="transmembrane region" description="Helical" evidence="6">
    <location>
        <begin position="248"/>
        <end position="271"/>
    </location>
</feature>
<feature type="region of interest" description="Disordered" evidence="5">
    <location>
        <begin position="774"/>
        <end position="861"/>
    </location>
</feature>
<feature type="transmembrane region" description="Helical" evidence="6">
    <location>
        <begin position="206"/>
        <end position="228"/>
    </location>
</feature>
<feature type="domain" description="ABC transporter" evidence="7">
    <location>
        <begin position="455"/>
        <end position="688"/>
    </location>
</feature>
<sequence length="861" mass="97156">MGLDIFPSKHFRAILFRRWTMVKRSLRSVIISIVGTLIFSVLAIALQWLMVSMMKPKHMPTDFAVYLTEPDDLIYIGDKSDSFVDSVQSKIEKLYHEDTGITPNVVKYASSEKFQTDLYENLSESHFEYLVPFVIDYVENSAPYEMMIMYNSTTFSMSGSTDTQLFYSLVNVNRALWKYQFGDEASFTYKTSKLLKRLSQRIFGQLGPMLIACGLISIVPLIISQPITDICGEVRQYMVSCTLKIMPYWTATFLIDICIWVIVTTVVWAVFNAAQITSFHDNLFNSWYTLVFVGPSFLLFIYCFSFCFSSPESAARQAFMILIVILLVPVIVSIVRDSENPVWLDWIYSLFPHISIQQLLGIILTNMSNQKQPFSYYWKEPHAQIYLIMQWIDIIIYIIILTIIEMTRLSLQRKSAKRSFGDYHEFFKNAKSKHPVTQEAHDMEKEVKNNSDYAVRIDEVSRLFINTAGEPIPAVNCVSLGVKEGSLFGFLGANGAGKTTLIKMITGMLPPSDGSIEILGTKIENLEDPTVISICPQFNNHLCQELTSREHFKLYSLLFRMNPSDTKKNTENLIKVLELEELADKPLRELSGGDVRKLAIALSFLGPAKIILLDEPTASLDPVARHHVHDMILEFKGQKTFMLCTHLLSEAESLCDNISIMIKGNVYTVGSPQYLTQKFGTEFKIDVMLTDDSDETGTKCDEFFATELPTAVLSIKRPTARIYSIPASDTTLPVLFKKMQQGSDQDAGFSYYTCSSSSLERVFMEIVHMSENDDAEFHGAPNDGNDKKEESDDNTAVRTKSVSPQIAHDIENESSSQKVHSPEPTSKSSSRSSPKARPRASDSLPSSASIESLSDQDISSS</sequence>
<name>A0A1J4K1M6_9EUKA</name>
<dbReference type="SMART" id="SM00382">
    <property type="entry name" value="AAA"/>
    <property type="match status" value="1"/>
</dbReference>
<organism evidence="8 9">
    <name type="scientific">Tritrichomonas foetus</name>
    <dbReference type="NCBI Taxonomy" id="1144522"/>
    <lineage>
        <taxon>Eukaryota</taxon>
        <taxon>Metamonada</taxon>
        <taxon>Parabasalia</taxon>
        <taxon>Tritrichomonadida</taxon>
        <taxon>Tritrichomonadidae</taxon>
        <taxon>Tritrichomonas</taxon>
    </lineage>
</organism>
<dbReference type="GeneID" id="94840143"/>
<dbReference type="OrthoDB" id="10255969at2759"/>
<feature type="transmembrane region" description="Helical" evidence="6">
    <location>
        <begin position="314"/>
        <end position="335"/>
    </location>
</feature>
<dbReference type="PANTHER" id="PTHR19229">
    <property type="entry name" value="ATP-BINDING CASSETTE TRANSPORTER SUBFAMILY A ABCA"/>
    <property type="match status" value="1"/>
</dbReference>
<dbReference type="Pfam" id="PF00005">
    <property type="entry name" value="ABC_tran"/>
    <property type="match status" value="1"/>
</dbReference>
<feature type="transmembrane region" description="Helical" evidence="6">
    <location>
        <begin position="347"/>
        <end position="365"/>
    </location>
</feature>
<dbReference type="FunFam" id="3.40.50.300:FF:001998">
    <property type="entry name" value="ABC transporter family protein"/>
    <property type="match status" value="1"/>
</dbReference>
<keyword evidence="3" id="KW-0547">Nucleotide-binding</keyword>
<evidence type="ECO:0000313" key="9">
    <source>
        <dbReference type="Proteomes" id="UP000179807"/>
    </source>
</evidence>
<dbReference type="RefSeq" id="XP_068358275.1">
    <property type="nucleotide sequence ID" value="XM_068505439.1"/>
</dbReference>
<dbReference type="Gene3D" id="3.40.50.300">
    <property type="entry name" value="P-loop containing nucleotide triphosphate hydrolases"/>
    <property type="match status" value="1"/>
</dbReference>
<feature type="compositionally biased region" description="Polar residues" evidence="5">
    <location>
        <begin position="813"/>
        <end position="825"/>
    </location>
</feature>
<keyword evidence="6" id="KW-0812">Transmembrane</keyword>
<evidence type="ECO:0000256" key="1">
    <source>
        <dbReference type="ARBA" id="ARBA00022448"/>
    </source>
</evidence>
<keyword evidence="1" id="KW-0813">Transport</keyword>
<feature type="compositionally biased region" description="Polar residues" evidence="5">
    <location>
        <begin position="794"/>
        <end position="804"/>
    </location>
</feature>
<feature type="compositionally biased region" description="Low complexity" evidence="5">
    <location>
        <begin position="826"/>
        <end position="855"/>
    </location>
</feature>
<dbReference type="InterPro" id="IPR003439">
    <property type="entry name" value="ABC_transporter-like_ATP-bd"/>
</dbReference>
<comment type="caution">
    <text evidence="8">The sequence shown here is derived from an EMBL/GenBank/DDBJ whole genome shotgun (WGS) entry which is preliminary data.</text>
</comment>
<dbReference type="InterPro" id="IPR027417">
    <property type="entry name" value="P-loop_NTPase"/>
</dbReference>
<dbReference type="VEuPathDB" id="TrichDB:TRFO_27271"/>
<evidence type="ECO:0000256" key="4">
    <source>
        <dbReference type="ARBA" id="ARBA00022840"/>
    </source>
</evidence>
<dbReference type="GO" id="GO:0016020">
    <property type="term" value="C:membrane"/>
    <property type="evidence" value="ECO:0007669"/>
    <property type="project" value="InterPro"/>
</dbReference>
<dbReference type="SUPFAM" id="SSF52540">
    <property type="entry name" value="P-loop containing nucleoside triphosphate hydrolases"/>
    <property type="match status" value="1"/>
</dbReference>
<dbReference type="GO" id="GO:0005524">
    <property type="term" value="F:ATP binding"/>
    <property type="evidence" value="ECO:0007669"/>
    <property type="project" value="UniProtKB-KW"/>
</dbReference>
<dbReference type="Proteomes" id="UP000179807">
    <property type="component" value="Unassembled WGS sequence"/>
</dbReference>
<accession>A0A1J4K1M6</accession>
<dbReference type="GO" id="GO:0016887">
    <property type="term" value="F:ATP hydrolysis activity"/>
    <property type="evidence" value="ECO:0007669"/>
    <property type="project" value="InterPro"/>
</dbReference>
<keyword evidence="4" id="KW-0067">ATP-binding</keyword>
<feature type="transmembrane region" description="Helical" evidence="6">
    <location>
        <begin position="385"/>
        <end position="404"/>
    </location>
</feature>
<evidence type="ECO:0000256" key="5">
    <source>
        <dbReference type="SAM" id="MobiDB-lite"/>
    </source>
</evidence>
<evidence type="ECO:0000256" key="3">
    <source>
        <dbReference type="ARBA" id="ARBA00022741"/>
    </source>
</evidence>
<evidence type="ECO:0000256" key="6">
    <source>
        <dbReference type="SAM" id="Phobius"/>
    </source>
</evidence>
<dbReference type="InterPro" id="IPR026082">
    <property type="entry name" value="ABCA"/>
</dbReference>
<dbReference type="InterPro" id="IPR003593">
    <property type="entry name" value="AAA+_ATPase"/>
</dbReference>
<dbReference type="PROSITE" id="PS50893">
    <property type="entry name" value="ABC_TRANSPORTER_2"/>
    <property type="match status" value="1"/>
</dbReference>
<dbReference type="GO" id="GO:0005319">
    <property type="term" value="F:lipid transporter activity"/>
    <property type="evidence" value="ECO:0007669"/>
    <property type="project" value="TreeGrafter"/>
</dbReference>
<dbReference type="GO" id="GO:0140359">
    <property type="term" value="F:ABC-type transporter activity"/>
    <property type="evidence" value="ECO:0007669"/>
    <property type="project" value="InterPro"/>
</dbReference>
<evidence type="ECO:0000256" key="2">
    <source>
        <dbReference type="ARBA" id="ARBA00022737"/>
    </source>
</evidence>
<keyword evidence="9" id="KW-1185">Reference proteome</keyword>
<evidence type="ECO:0000259" key="7">
    <source>
        <dbReference type="PROSITE" id="PS50893"/>
    </source>
</evidence>
<dbReference type="AlphaFoldDB" id="A0A1J4K1M6"/>